<feature type="compositionally biased region" description="Polar residues" evidence="1">
    <location>
        <begin position="301"/>
        <end position="311"/>
    </location>
</feature>
<feature type="compositionally biased region" description="Low complexity" evidence="1">
    <location>
        <begin position="958"/>
        <end position="978"/>
    </location>
</feature>
<feature type="compositionally biased region" description="Polar residues" evidence="1">
    <location>
        <begin position="598"/>
        <end position="608"/>
    </location>
</feature>
<protein>
    <submittedName>
        <fullName evidence="2">Uncharacterized protein</fullName>
    </submittedName>
</protein>
<name>A0A9P7I0B3_9HYPO</name>
<gene>
    <name evidence="2" type="ORF">H9Q72_002279</name>
</gene>
<feature type="compositionally biased region" description="Polar residues" evidence="1">
    <location>
        <begin position="217"/>
        <end position="230"/>
    </location>
</feature>
<evidence type="ECO:0000313" key="2">
    <source>
        <dbReference type="EMBL" id="KAG5771078.1"/>
    </source>
</evidence>
<sequence length="1078" mass="114933">MKSKAKLSKVKSAPLPSNSNAASKPRRSSKVPANIVSKTPSSAPKRPDELKRLQEVQRPPKPASQIEVAGKPQSQIQSQSRPQATANTSAPLAPSNPVPKVSTGVQGNRMNTPSNSIAASVKPGMQQVRPVSSFSSYQPPRVPRGIEGGSALDAKAEEQSSKPPQAPYPGGPSSTVPAKAPMVQRGSWDVYSSLVSGSPATAQTVQSQKAYVPYPGTPQTGPGASPASAQSFQTFLPFSAGQARKTSSATVPVPLSQFEKRYSVPSLNSWGQPGSSGSASASSANQNTPAQPYQAFGAASQKPNMSQQQINAPHEKSANPVPAAKPPMPQVIRKPVGGKPAVPAEKPTQQSSFLPWQQPQAPSGAKSPPVPIQAQVGTTQSWPNKPHAPAQAPTSKSQAPPNTTQSTPWKQGTSGPVPYLSSKAPDSSTGTIQQAPTKDQVHPVTAQAPPGKPQAQGGMPLRKPQAAPGVAQPQMTKPRGQAQTHPLSGKTAPVPSKSQVPPGATQPQVAKPQVQPQAQIGKPAPVPPKSQTPTGAVQPQTAKPQAQNGKTEPQAHKLQGPPGTSQILSGKPQVQGGLPSQKPQVPPSKVQSQPAKPSVQSSTSSQKQPAVPKPSVVASAKPSTSPTQTRKATPDQRKPIPSYTGSGPGGAKSPTSIPVQGSSGQKPHQYIGQKSTISPIPHYPEPFYRGQYGDQTQTSTFTSTRDFTNSYDPNTQQTGTSSMSSGKMATAAGGYFLSSEIREDHPNPSITDDNSYIHMDAGMNQQSTYDSDGELETRAEFSDHSEEFSESENEANSINDSDSDGFVSDEEYELSDSEVSVGQASSDDEISEWEESDAESIHEDSDSDENDLDSPYMSADFTDSGASEAEDLDARDLQAESDSDLNTDPGQASAEEDSESDEKDSINNESEDELDESVQSMGFQQQSYTNQQYQQQGYLNEQYQRPIPEEPEYEEHVQPNSQPQYQQQGYFNGQYPQQVAQQSDSEEDEPRGVHQQYQQQDYYNQHNQVAERTDSEEDEPQNFQAQQQQQHQGYYGGLPQNQALEQSESEERALSTTVSAAGLPQWAAPTASNSAIRF</sequence>
<dbReference type="PROSITE" id="PS00018">
    <property type="entry name" value="EF_HAND_1"/>
    <property type="match status" value="1"/>
</dbReference>
<reference evidence="2" key="2">
    <citation type="submission" date="2020-10" db="EMBL/GenBank/DDBJ databases">
        <authorList>
            <person name="Peck L.D."/>
            <person name="Nowell R.W."/>
            <person name="Flood J."/>
            <person name="Ryan M.J."/>
            <person name="Barraclough T.G."/>
        </authorList>
    </citation>
    <scope>NUCLEOTIDE SEQUENCE</scope>
    <source>
        <strain evidence="2">IMI 127659i</strain>
    </source>
</reference>
<feature type="compositionally biased region" description="Low complexity" evidence="1">
    <location>
        <begin position="715"/>
        <end position="734"/>
    </location>
</feature>
<dbReference type="Proteomes" id="UP000750502">
    <property type="component" value="Unassembled WGS sequence"/>
</dbReference>
<feature type="compositionally biased region" description="Polar residues" evidence="1">
    <location>
        <begin position="693"/>
        <end position="714"/>
    </location>
</feature>
<reference evidence="2" key="1">
    <citation type="journal article" date="2020" name="bioRxiv">
        <title>Historical genomics reveals the evolutionary mechanisms behind multiple outbreaks of the host-specific coffee wilt pathogen Fusarium xylarioides.</title>
        <authorList>
            <person name="Peck D."/>
            <person name="Nowell R.W."/>
            <person name="Flood J."/>
            <person name="Ryan M.J."/>
            <person name="Barraclough T.G."/>
        </authorList>
    </citation>
    <scope>NUCLEOTIDE SEQUENCE</scope>
    <source>
        <strain evidence="2">IMI 127659i</strain>
    </source>
</reference>
<evidence type="ECO:0000256" key="1">
    <source>
        <dbReference type="SAM" id="MobiDB-lite"/>
    </source>
</evidence>
<feature type="compositionally biased region" description="Polar residues" evidence="1">
    <location>
        <begin position="81"/>
        <end position="90"/>
    </location>
</feature>
<feature type="compositionally biased region" description="Polar residues" evidence="1">
    <location>
        <begin position="424"/>
        <end position="437"/>
    </location>
</feature>
<feature type="compositionally biased region" description="Low complexity" evidence="1">
    <location>
        <begin position="579"/>
        <end position="594"/>
    </location>
</feature>
<feature type="compositionally biased region" description="Low complexity" evidence="1">
    <location>
        <begin position="1021"/>
        <end position="1032"/>
    </location>
</feature>
<feature type="compositionally biased region" description="Low complexity" evidence="1">
    <location>
        <begin position="924"/>
        <end position="944"/>
    </location>
</feature>
<feature type="compositionally biased region" description="Low complexity" evidence="1">
    <location>
        <begin position="275"/>
        <end position="284"/>
    </location>
</feature>
<feature type="compositionally biased region" description="Basic and acidic residues" evidence="1">
    <location>
        <begin position="775"/>
        <end position="787"/>
    </location>
</feature>
<feature type="compositionally biased region" description="Polar residues" evidence="1">
    <location>
        <begin position="653"/>
        <end position="678"/>
    </location>
</feature>
<proteinExistence type="predicted"/>
<feature type="compositionally biased region" description="Basic and acidic residues" evidence="1">
    <location>
        <begin position="45"/>
        <end position="55"/>
    </location>
</feature>
<feature type="region of interest" description="Disordered" evidence="1">
    <location>
        <begin position="1"/>
        <end position="181"/>
    </location>
</feature>
<feature type="compositionally biased region" description="Polar residues" evidence="1">
    <location>
        <begin position="392"/>
        <end position="414"/>
    </location>
</feature>
<feature type="compositionally biased region" description="Polar residues" evidence="1">
    <location>
        <begin position="198"/>
        <end position="209"/>
    </location>
</feature>
<feature type="compositionally biased region" description="Acidic residues" evidence="1">
    <location>
        <begin position="826"/>
        <end position="838"/>
    </location>
</feature>
<organism evidence="2 3">
    <name type="scientific">Fusarium xylarioides</name>
    <dbReference type="NCBI Taxonomy" id="221167"/>
    <lineage>
        <taxon>Eukaryota</taxon>
        <taxon>Fungi</taxon>
        <taxon>Dikarya</taxon>
        <taxon>Ascomycota</taxon>
        <taxon>Pezizomycotina</taxon>
        <taxon>Sordariomycetes</taxon>
        <taxon>Hypocreomycetidae</taxon>
        <taxon>Hypocreales</taxon>
        <taxon>Nectriaceae</taxon>
        <taxon>Fusarium</taxon>
        <taxon>Fusarium fujikuroi species complex</taxon>
    </lineage>
</organism>
<accession>A0A9P7I0B3</accession>
<feature type="compositionally biased region" description="Polar residues" evidence="1">
    <location>
        <begin position="103"/>
        <end position="118"/>
    </location>
</feature>
<comment type="caution">
    <text evidence="2">The sequence shown here is derived from an EMBL/GenBank/DDBJ whole genome shotgun (WGS) entry which is preliminary data.</text>
</comment>
<feature type="region of interest" description="Disordered" evidence="1">
    <location>
        <begin position="265"/>
        <end position="1078"/>
    </location>
</feature>
<feature type="region of interest" description="Disordered" evidence="1">
    <location>
        <begin position="198"/>
        <end position="230"/>
    </location>
</feature>
<feature type="compositionally biased region" description="Polar residues" evidence="1">
    <location>
        <begin position="129"/>
        <end position="138"/>
    </location>
</feature>
<feature type="compositionally biased region" description="Polar residues" evidence="1">
    <location>
        <begin position="621"/>
        <end position="631"/>
    </location>
</feature>
<feature type="compositionally biased region" description="Low complexity" evidence="1">
    <location>
        <begin position="10"/>
        <end position="23"/>
    </location>
</feature>
<keyword evidence="3" id="KW-1185">Reference proteome</keyword>
<evidence type="ECO:0000313" key="3">
    <source>
        <dbReference type="Proteomes" id="UP000750502"/>
    </source>
</evidence>
<dbReference type="InterPro" id="IPR018247">
    <property type="entry name" value="EF_Hand_1_Ca_BS"/>
</dbReference>
<feature type="compositionally biased region" description="Low complexity" evidence="1">
    <location>
        <begin position="506"/>
        <end position="519"/>
    </location>
</feature>
<feature type="compositionally biased region" description="Low complexity" evidence="1">
    <location>
        <begin position="994"/>
        <end position="1008"/>
    </location>
</feature>
<feature type="compositionally biased region" description="Polar residues" evidence="1">
    <location>
        <begin position="531"/>
        <end position="551"/>
    </location>
</feature>
<dbReference type="EMBL" id="JADFTT010000045">
    <property type="protein sequence ID" value="KAG5771078.1"/>
    <property type="molecule type" value="Genomic_DNA"/>
</dbReference>
<feature type="compositionally biased region" description="Polar residues" evidence="1">
    <location>
        <begin position="347"/>
        <end position="361"/>
    </location>
</feature>
<dbReference type="AlphaFoldDB" id="A0A9P7I0B3"/>
<dbReference type="OrthoDB" id="539213at2759"/>
<feature type="compositionally biased region" description="Acidic residues" evidence="1">
    <location>
        <begin position="801"/>
        <end position="816"/>
    </location>
</feature>